<keyword evidence="11" id="KW-0862">Zinc</keyword>
<dbReference type="PROSITE" id="PS50089">
    <property type="entry name" value="ZF_RING_2"/>
    <property type="match status" value="1"/>
</dbReference>
<dbReference type="GO" id="GO:0008170">
    <property type="term" value="F:N-methyltransferase activity"/>
    <property type="evidence" value="ECO:0007669"/>
    <property type="project" value="UniProtKB-ARBA"/>
</dbReference>
<comment type="pathway">
    <text evidence="3">Protein modification; protein ubiquitination.</text>
</comment>
<feature type="domain" description="C2H2-type" evidence="15">
    <location>
        <begin position="309"/>
        <end position="336"/>
    </location>
</feature>
<dbReference type="SUPFAM" id="SSF57667">
    <property type="entry name" value="beta-beta-alpha zinc fingers"/>
    <property type="match status" value="3"/>
</dbReference>
<dbReference type="InterPro" id="IPR001841">
    <property type="entry name" value="Znf_RING"/>
</dbReference>
<name>T1JH57_STRMM</name>
<comment type="catalytic activity">
    <reaction evidence="1">
        <text>S-ubiquitinyl-[E2 ubiquitin-conjugating enzyme]-L-cysteine + [acceptor protein]-L-lysine = [E2 ubiquitin-conjugating enzyme]-L-cysteine + N(6)-ubiquitinyl-[acceptor protein]-L-lysine.</text>
        <dbReference type="EC" id="2.3.2.27"/>
    </reaction>
</comment>
<accession>T1JH57</accession>
<dbReference type="EMBL" id="JH432222">
    <property type="status" value="NOT_ANNOTATED_CDS"/>
    <property type="molecule type" value="Genomic_DNA"/>
</dbReference>
<keyword evidence="8" id="KW-0677">Repeat</keyword>
<dbReference type="eggNOG" id="KOG4625">
    <property type="taxonomic scope" value="Eukaryota"/>
</dbReference>
<dbReference type="SMART" id="SM00588">
    <property type="entry name" value="NEUZ"/>
    <property type="match status" value="2"/>
</dbReference>
<dbReference type="InterPro" id="IPR013083">
    <property type="entry name" value="Znf_RING/FYVE/PHD"/>
</dbReference>
<evidence type="ECO:0000256" key="5">
    <source>
        <dbReference type="ARBA" id="ARBA00022490"/>
    </source>
</evidence>
<evidence type="ECO:0000256" key="11">
    <source>
        <dbReference type="ARBA" id="ARBA00022833"/>
    </source>
</evidence>
<dbReference type="CDD" id="cd10534">
    <property type="entry name" value="PR-SET_PRDM-like"/>
    <property type="match status" value="1"/>
</dbReference>
<dbReference type="Gene3D" id="2.170.270.10">
    <property type="entry name" value="SET domain"/>
    <property type="match status" value="1"/>
</dbReference>
<keyword evidence="6" id="KW-0808">Transferase</keyword>
<dbReference type="HOGENOM" id="CLU_262166_0_0_1"/>
<dbReference type="Proteomes" id="UP000014500">
    <property type="component" value="Unassembled WGS sequence"/>
</dbReference>
<evidence type="ECO:0000256" key="12">
    <source>
        <dbReference type="ARBA" id="ARBA00022976"/>
    </source>
</evidence>
<dbReference type="EC" id="2.3.2.27" evidence="4"/>
<dbReference type="InterPro" id="IPR006573">
    <property type="entry name" value="NHR_dom"/>
</dbReference>
<feature type="domain" description="RING-type" evidence="14">
    <location>
        <begin position="1239"/>
        <end position="1280"/>
    </location>
</feature>
<dbReference type="GO" id="GO:0008276">
    <property type="term" value="F:protein methyltransferase activity"/>
    <property type="evidence" value="ECO:0007669"/>
    <property type="project" value="UniProtKB-ARBA"/>
</dbReference>
<comment type="subcellular location">
    <subcellularLocation>
        <location evidence="2">Cytoplasm</location>
    </subcellularLocation>
</comment>
<dbReference type="EnsemblMetazoa" id="SMAR013187-RA">
    <property type="protein sequence ID" value="SMAR013187-PA"/>
    <property type="gene ID" value="SMAR013187"/>
</dbReference>
<dbReference type="Pfam" id="PF00096">
    <property type="entry name" value="zf-C2H2"/>
    <property type="match status" value="1"/>
</dbReference>
<keyword evidence="12" id="KW-0914">Notch signaling pathway</keyword>
<dbReference type="PROSITE" id="PS00028">
    <property type="entry name" value="ZINC_FINGER_C2H2_1"/>
    <property type="match status" value="7"/>
</dbReference>
<reference evidence="18" key="1">
    <citation type="submission" date="2011-05" db="EMBL/GenBank/DDBJ databases">
        <authorList>
            <person name="Richards S.R."/>
            <person name="Qu J."/>
            <person name="Jiang H."/>
            <person name="Jhangiani S.N."/>
            <person name="Agravi P."/>
            <person name="Goodspeed R."/>
            <person name="Gross S."/>
            <person name="Mandapat C."/>
            <person name="Jackson L."/>
            <person name="Mathew T."/>
            <person name="Pu L."/>
            <person name="Thornton R."/>
            <person name="Saada N."/>
            <person name="Wilczek-Boney K.B."/>
            <person name="Lee S."/>
            <person name="Kovar C."/>
            <person name="Wu Y."/>
            <person name="Scherer S.E."/>
            <person name="Worley K.C."/>
            <person name="Muzny D.M."/>
            <person name="Gibbs R."/>
        </authorList>
    </citation>
    <scope>NUCLEOTIDE SEQUENCE</scope>
    <source>
        <strain evidence="18">Brora</strain>
    </source>
</reference>
<organism evidence="17 18">
    <name type="scientific">Strigamia maritima</name>
    <name type="common">European centipede</name>
    <name type="synonym">Geophilus maritimus</name>
    <dbReference type="NCBI Taxonomy" id="126957"/>
    <lineage>
        <taxon>Eukaryota</taxon>
        <taxon>Metazoa</taxon>
        <taxon>Ecdysozoa</taxon>
        <taxon>Arthropoda</taxon>
        <taxon>Myriapoda</taxon>
        <taxon>Chilopoda</taxon>
        <taxon>Pleurostigmophora</taxon>
        <taxon>Geophilomorpha</taxon>
        <taxon>Linotaeniidae</taxon>
        <taxon>Strigamia</taxon>
    </lineage>
</organism>
<dbReference type="InterPro" id="IPR001214">
    <property type="entry name" value="SET_dom"/>
</dbReference>
<dbReference type="PhylomeDB" id="T1JH57"/>
<feature type="domain" description="C2H2-type" evidence="15">
    <location>
        <begin position="594"/>
        <end position="621"/>
    </location>
</feature>
<dbReference type="InterPro" id="IPR046341">
    <property type="entry name" value="SET_dom_sf"/>
</dbReference>
<evidence type="ECO:0000256" key="13">
    <source>
        <dbReference type="PROSITE-ProRule" id="PRU00042"/>
    </source>
</evidence>
<feature type="domain" description="C2H2-type" evidence="15">
    <location>
        <begin position="204"/>
        <end position="231"/>
    </location>
</feature>
<dbReference type="InterPro" id="IPR013087">
    <property type="entry name" value="Znf_C2H2_type"/>
</dbReference>
<evidence type="ECO:0000259" key="14">
    <source>
        <dbReference type="PROSITE" id="PS50089"/>
    </source>
</evidence>
<protein>
    <recommendedName>
        <fullName evidence="4">RING-type E3 ubiquitin transferase</fullName>
        <ecNumber evidence="4">2.3.2.27</ecNumber>
    </recommendedName>
</protein>
<feature type="domain" description="C2H2-type" evidence="15">
    <location>
        <begin position="787"/>
        <end position="814"/>
    </location>
</feature>
<dbReference type="Pfam" id="PF07177">
    <property type="entry name" value="Neuralized"/>
    <property type="match status" value="2"/>
</dbReference>
<dbReference type="PROSITE" id="PS50157">
    <property type="entry name" value="ZINC_FINGER_C2H2_2"/>
    <property type="match status" value="8"/>
</dbReference>
<dbReference type="CDD" id="cd16647">
    <property type="entry name" value="mRING-HC-C3HC5_NEU1"/>
    <property type="match status" value="1"/>
</dbReference>
<dbReference type="InterPro" id="IPR043136">
    <property type="entry name" value="B30.2/SPRY_sf"/>
</dbReference>
<keyword evidence="18" id="KW-1185">Reference proteome</keyword>
<feature type="domain" description="C2H2-type" evidence="15">
    <location>
        <begin position="178"/>
        <end position="205"/>
    </location>
</feature>
<dbReference type="Pfam" id="PF13920">
    <property type="entry name" value="zf-C3HC4_3"/>
    <property type="match status" value="1"/>
</dbReference>
<dbReference type="InterPro" id="IPR037962">
    <property type="entry name" value="Neuralized"/>
</dbReference>
<feature type="domain" description="NHR" evidence="16">
    <location>
        <begin position="1025"/>
        <end position="1182"/>
    </location>
</feature>
<dbReference type="Gene3D" id="2.60.120.920">
    <property type="match status" value="2"/>
</dbReference>
<evidence type="ECO:0000256" key="3">
    <source>
        <dbReference type="ARBA" id="ARBA00004906"/>
    </source>
</evidence>
<dbReference type="GO" id="GO:0008270">
    <property type="term" value="F:zinc ion binding"/>
    <property type="evidence" value="ECO:0007669"/>
    <property type="project" value="UniProtKB-KW"/>
</dbReference>
<dbReference type="PANTHER" id="PTHR12429:SF6">
    <property type="entry name" value="PROTEIN NEURALIZED"/>
    <property type="match status" value="1"/>
</dbReference>
<dbReference type="STRING" id="126957.T1JH57"/>
<evidence type="ECO:0000259" key="15">
    <source>
        <dbReference type="PROSITE" id="PS50157"/>
    </source>
</evidence>
<dbReference type="GO" id="GO:0005737">
    <property type="term" value="C:cytoplasm"/>
    <property type="evidence" value="ECO:0007669"/>
    <property type="project" value="UniProtKB-SubCell"/>
</dbReference>
<evidence type="ECO:0000256" key="6">
    <source>
        <dbReference type="ARBA" id="ARBA00022679"/>
    </source>
</evidence>
<dbReference type="FunFam" id="2.60.120.920:FF:000005">
    <property type="entry name" value="Putative E3 ubiquitin-protein ligase NEURL1B"/>
    <property type="match status" value="1"/>
</dbReference>
<dbReference type="Gene3D" id="3.30.40.10">
    <property type="entry name" value="Zinc/RING finger domain, C3HC4 (zinc finger)"/>
    <property type="match status" value="1"/>
</dbReference>
<dbReference type="eggNOG" id="KOG1721">
    <property type="taxonomic scope" value="Eukaryota"/>
</dbReference>
<dbReference type="InterPro" id="IPR036236">
    <property type="entry name" value="Znf_C2H2_sf"/>
</dbReference>
<dbReference type="PANTHER" id="PTHR12429">
    <property type="entry name" value="NEURALIZED"/>
    <property type="match status" value="1"/>
</dbReference>
<reference evidence="17" key="2">
    <citation type="submission" date="2015-02" db="UniProtKB">
        <authorList>
            <consortium name="EnsemblMetazoa"/>
        </authorList>
    </citation>
    <scope>IDENTIFICATION</scope>
</reference>
<dbReference type="GO" id="GO:0061630">
    <property type="term" value="F:ubiquitin protein ligase activity"/>
    <property type="evidence" value="ECO:0007669"/>
    <property type="project" value="UniProtKB-EC"/>
</dbReference>
<feature type="domain" description="C2H2-type" evidence="15">
    <location>
        <begin position="568"/>
        <end position="590"/>
    </location>
</feature>
<dbReference type="FunFam" id="3.30.40.10:FF:000056">
    <property type="entry name" value="Putative E3 ubiquitin-protein ligase NEURL1B"/>
    <property type="match status" value="1"/>
</dbReference>
<keyword evidence="9 13" id="KW-0863">Zinc-finger</keyword>
<proteinExistence type="predicted"/>
<evidence type="ECO:0000313" key="17">
    <source>
        <dbReference type="EnsemblMetazoa" id="SMAR013187-PA"/>
    </source>
</evidence>
<dbReference type="eggNOG" id="KOG4172">
    <property type="taxonomic scope" value="Eukaryota"/>
</dbReference>
<keyword evidence="10" id="KW-0833">Ubl conjugation pathway</keyword>
<feature type="domain" description="NHR" evidence="16">
    <location>
        <begin position="855"/>
        <end position="1009"/>
    </location>
</feature>
<feature type="domain" description="C2H2-type" evidence="15">
    <location>
        <begin position="700"/>
        <end position="727"/>
    </location>
</feature>
<dbReference type="GO" id="GO:0008757">
    <property type="term" value="F:S-adenosylmethionine-dependent methyltransferase activity"/>
    <property type="evidence" value="ECO:0007669"/>
    <property type="project" value="UniProtKB-ARBA"/>
</dbReference>
<evidence type="ECO:0000256" key="10">
    <source>
        <dbReference type="ARBA" id="ARBA00022786"/>
    </source>
</evidence>
<evidence type="ECO:0000256" key="2">
    <source>
        <dbReference type="ARBA" id="ARBA00004496"/>
    </source>
</evidence>
<dbReference type="SMART" id="SM00184">
    <property type="entry name" value="RING"/>
    <property type="match status" value="1"/>
</dbReference>
<dbReference type="GO" id="GO:0007219">
    <property type="term" value="P:Notch signaling pathway"/>
    <property type="evidence" value="ECO:0007669"/>
    <property type="project" value="UniProtKB-KW"/>
</dbReference>
<evidence type="ECO:0000256" key="1">
    <source>
        <dbReference type="ARBA" id="ARBA00000900"/>
    </source>
</evidence>
<dbReference type="Pfam" id="PF21549">
    <property type="entry name" value="PRDM2_PR"/>
    <property type="match status" value="1"/>
</dbReference>
<dbReference type="SMART" id="SM00355">
    <property type="entry name" value="ZnF_C2H2"/>
    <property type="match status" value="9"/>
</dbReference>
<evidence type="ECO:0000256" key="4">
    <source>
        <dbReference type="ARBA" id="ARBA00012483"/>
    </source>
</evidence>
<dbReference type="Gene3D" id="3.30.160.60">
    <property type="entry name" value="Classic Zinc Finger"/>
    <property type="match status" value="2"/>
</dbReference>
<evidence type="ECO:0000313" key="18">
    <source>
        <dbReference type="Proteomes" id="UP000014500"/>
    </source>
</evidence>
<evidence type="ECO:0000256" key="9">
    <source>
        <dbReference type="ARBA" id="ARBA00022771"/>
    </source>
</evidence>
<dbReference type="SUPFAM" id="SSF57850">
    <property type="entry name" value="RING/U-box"/>
    <property type="match status" value="1"/>
</dbReference>
<sequence>MATDDQANVPQRVIYAKEIIGLGTQFGPYPGKDAKERKFSEWMAFVCKAKTRNEANLISFVSDSQKYFRSCKIIHPFDTFIVWDEENEDSNMQSIVHVNVNQLTDVNGGAPQRMKLRNKKSNANSPDVAKVDSSGSVRNAKEIKTDFILTDEDISEKSGYITDNSINLDCMETEKSLVTCTECGEGFVSHAGFALHKLLHGQERHCITCGDQFTTNKNLHQHLLSHTSEKFTTCNQCFRFFDKEFDWNLKEHKHFKAPLCNECESYVIINRDITIAKEISGELTCNYCGRVYYSRKSLNIHLDKHNSKYCCRKCGKVFGTYNAITRHILVHTNFKPLKCEVCGMRFTNLLKHQIHGKLCGKRSKRKESVLLNTPVNCATVKNEKLVNEFSVIVNNSLPSKLHNTRSSSRSKPGSLTIGNEKTVALDCDLVDNASLNSSSFKGAEFFHCQLENNNILSDDNINFPFTSEQASASQQRIEELNSHRPSSRCNEDVAAQQTYSPRHIESSTLDVHHVTNFVVKIEDIDDSSQSTNNENTCENIYSTVQKEGPFKVNGNNFHDCSVKIMSLYDCPKCYKVYASSEGLAMHTLTHFYGQKCTKCSNNFAKHQRLKTHLIGHSSELIKNCFKCQMLFGIPFSYDQNYTSRHNTERLLCEECDKATRIETSECVSLLELKQNGLFECQCDETSKTMNIFQDPHMNEFLCAECGQCFPSWEELKEHLCLYMACKIRKDISRNECSAAVIEELSEIQTSSTSISNPEQISNNDINDNSYVLSAESLPENENATFYFECSDCKRNFQTEAATSLHMLLHSGQSCMLCGDQIEQYFDFKNNDLPQNVLLSSRSASDNVIGTNNLPPITFHPVHGENIRLLQGGAVARRSESFCKGVAFSNRPVKINERVYLRFSETSTSWSGVIRFGFTNVDPSSLRGNLPKYVCPDFTNKPGCWAKALAERYAERDTVLFYYVTQNGDVHFGINGEEKGIFFNGVDTRGPLWAVLDIYGNTIAMEFLETRTQLNNFTRPQRSEAVTSVSDGAISDSILRVYDSVLFHTLHGRNINLSNDRTVATRLETEFSQGYIMQTESMYVGSLAFGLTSCNPSILSSTDLPEDSDLLLDRPEYWVVNKDVANCPQRGDQLGFSISLDGEVIFYKNDLAPVTIMHVDHTQQLWPFFDVYANTTTIRLLGILCPENSHQRGQLQVILPPMSCSNSQNTQRKRSEEKAGHAQEVVAGSDGIQDNAQNECTICYERAVDCALYTCGHMCMCYDCAKQLWQRPNGAQCPICRADIKDVIRTYRS</sequence>
<evidence type="ECO:0000256" key="7">
    <source>
        <dbReference type="ARBA" id="ARBA00022723"/>
    </source>
</evidence>
<evidence type="ECO:0000259" key="16">
    <source>
        <dbReference type="PROSITE" id="PS51065"/>
    </source>
</evidence>
<dbReference type="PROSITE" id="PS51065">
    <property type="entry name" value="NHR"/>
    <property type="match status" value="2"/>
</dbReference>
<keyword evidence="5" id="KW-0963">Cytoplasm</keyword>
<keyword evidence="7" id="KW-0479">Metal-binding</keyword>
<evidence type="ECO:0000256" key="8">
    <source>
        <dbReference type="ARBA" id="ARBA00022737"/>
    </source>
</evidence>
<feature type="domain" description="C2H2-type" evidence="15">
    <location>
        <begin position="283"/>
        <end position="310"/>
    </location>
</feature>